<dbReference type="AlphaFoldDB" id="A0A5B7HNR5"/>
<name>A0A5B7HNR5_PORTR</name>
<comment type="caution">
    <text evidence="1">The sequence shown here is derived from an EMBL/GenBank/DDBJ whole genome shotgun (WGS) entry which is preliminary data.</text>
</comment>
<sequence>MKRENNEEERNQEVLRCACRRADEGKQAMSHPSLYSDVKEAPPKRLITLTRSRRLTSPA</sequence>
<evidence type="ECO:0000313" key="2">
    <source>
        <dbReference type="Proteomes" id="UP000324222"/>
    </source>
</evidence>
<evidence type="ECO:0000313" key="1">
    <source>
        <dbReference type="EMBL" id="MPC71295.1"/>
    </source>
</evidence>
<proteinExistence type="predicted"/>
<organism evidence="1 2">
    <name type="scientific">Portunus trituberculatus</name>
    <name type="common">Swimming crab</name>
    <name type="synonym">Neptunus trituberculatus</name>
    <dbReference type="NCBI Taxonomy" id="210409"/>
    <lineage>
        <taxon>Eukaryota</taxon>
        <taxon>Metazoa</taxon>
        <taxon>Ecdysozoa</taxon>
        <taxon>Arthropoda</taxon>
        <taxon>Crustacea</taxon>
        <taxon>Multicrustacea</taxon>
        <taxon>Malacostraca</taxon>
        <taxon>Eumalacostraca</taxon>
        <taxon>Eucarida</taxon>
        <taxon>Decapoda</taxon>
        <taxon>Pleocyemata</taxon>
        <taxon>Brachyura</taxon>
        <taxon>Eubrachyura</taxon>
        <taxon>Portunoidea</taxon>
        <taxon>Portunidae</taxon>
        <taxon>Portuninae</taxon>
        <taxon>Portunus</taxon>
    </lineage>
</organism>
<dbReference type="EMBL" id="VSRR010032646">
    <property type="protein sequence ID" value="MPC71295.1"/>
    <property type="molecule type" value="Genomic_DNA"/>
</dbReference>
<keyword evidence="2" id="KW-1185">Reference proteome</keyword>
<protein>
    <submittedName>
        <fullName evidence="1">Uncharacterized protein</fullName>
    </submittedName>
</protein>
<reference evidence="1 2" key="1">
    <citation type="submission" date="2019-05" db="EMBL/GenBank/DDBJ databases">
        <title>Another draft genome of Portunus trituberculatus and its Hox gene families provides insights of decapod evolution.</title>
        <authorList>
            <person name="Jeong J.-H."/>
            <person name="Song I."/>
            <person name="Kim S."/>
            <person name="Choi T."/>
            <person name="Kim D."/>
            <person name="Ryu S."/>
            <person name="Kim W."/>
        </authorList>
    </citation>
    <scope>NUCLEOTIDE SEQUENCE [LARGE SCALE GENOMIC DNA]</scope>
    <source>
        <tissue evidence="1">Muscle</tissue>
    </source>
</reference>
<dbReference type="Proteomes" id="UP000324222">
    <property type="component" value="Unassembled WGS sequence"/>
</dbReference>
<accession>A0A5B7HNR5</accession>
<gene>
    <name evidence="1" type="ORF">E2C01_065568</name>
</gene>